<protein>
    <submittedName>
        <fullName evidence="1">Uncharacterized protein</fullName>
    </submittedName>
</protein>
<evidence type="ECO:0000313" key="2">
    <source>
        <dbReference type="Proteomes" id="UP000217446"/>
    </source>
</evidence>
<dbReference type="Proteomes" id="UP000217446">
    <property type="component" value="Unassembled WGS sequence"/>
</dbReference>
<sequence length="50" mass="5530">MGAAFDEWAFEVEGEPVASYQEFQQRLDLAASIHEGEFAARTNGIVVRSV</sequence>
<comment type="caution">
    <text evidence="1">The sequence shown here is derived from an EMBL/GenBank/DDBJ whole genome shotgun (WGS) entry which is preliminary data.</text>
</comment>
<proteinExistence type="predicted"/>
<accession>A0A286PG60</accession>
<dbReference type="AlphaFoldDB" id="A0A286PG60"/>
<organism evidence="1 2">
    <name type="scientific">Streptomyces olivochromogenes</name>
    <dbReference type="NCBI Taxonomy" id="1963"/>
    <lineage>
        <taxon>Bacteria</taxon>
        <taxon>Bacillati</taxon>
        <taxon>Actinomycetota</taxon>
        <taxon>Actinomycetes</taxon>
        <taxon>Kitasatosporales</taxon>
        <taxon>Streptomycetaceae</taxon>
        <taxon>Streptomyces</taxon>
    </lineage>
</organism>
<dbReference type="EMBL" id="BDQI01000056">
    <property type="protein sequence ID" value="GAX58539.1"/>
    <property type="molecule type" value="Genomic_DNA"/>
</dbReference>
<keyword evidence="2" id="KW-1185">Reference proteome</keyword>
<dbReference type="RefSeq" id="WP_159064563.1">
    <property type="nucleotide sequence ID" value="NZ_BDQI01000056.1"/>
</dbReference>
<gene>
    <name evidence="1" type="ORF">SO3561_10112</name>
</gene>
<name>A0A286PG60_STROL</name>
<evidence type="ECO:0000313" key="1">
    <source>
        <dbReference type="EMBL" id="GAX58539.1"/>
    </source>
</evidence>
<reference evidence="2" key="1">
    <citation type="submission" date="2017-05" db="EMBL/GenBank/DDBJ databases">
        <title>Streptomyces olivochromogenes NBRC 3561 whole genome shotgun sequence.</title>
        <authorList>
            <person name="Dohra H."/>
            <person name="Kodani S."/>
        </authorList>
    </citation>
    <scope>NUCLEOTIDE SEQUENCE [LARGE SCALE GENOMIC DNA]</scope>
    <source>
        <strain evidence="2">NBRC 3561</strain>
    </source>
</reference>